<dbReference type="EMBL" id="CATZLL010000001">
    <property type="protein sequence ID" value="CAJ0808775.1"/>
    <property type="molecule type" value="Genomic_DNA"/>
</dbReference>
<reference evidence="2 3" key="1">
    <citation type="submission" date="2023-07" db="EMBL/GenBank/DDBJ databases">
        <authorList>
            <person name="Peeters C."/>
        </authorList>
    </citation>
    <scope>NUCLEOTIDE SEQUENCE [LARGE SCALE GENOMIC DNA]</scope>
    <source>
        <strain evidence="2 3">LMG 18101</strain>
    </source>
</reference>
<dbReference type="Proteomes" id="UP001189757">
    <property type="component" value="Unassembled WGS sequence"/>
</dbReference>
<gene>
    <name evidence="2" type="ORF">LMG18101_00435</name>
</gene>
<comment type="caution">
    <text evidence="2">The sequence shown here is derived from an EMBL/GenBank/DDBJ whole genome shotgun (WGS) entry which is preliminary data.</text>
</comment>
<feature type="transmembrane region" description="Helical" evidence="1">
    <location>
        <begin position="92"/>
        <end position="113"/>
    </location>
</feature>
<keyword evidence="3" id="KW-1185">Reference proteome</keyword>
<name>A0ABN9JGN6_9RALS</name>
<evidence type="ECO:0000313" key="2">
    <source>
        <dbReference type="EMBL" id="CAJ0808775.1"/>
    </source>
</evidence>
<feature type="transmembrane region" description="Helical" evidence="1">
    <location>
        <begin position="58"/>
        <end position="85"/>
    </location>
</feature>
<evidence type="ECO:0000313" key="3">
    <source>
        <dbReference type="Proteomes" id="UP001189757"/>
    </source>
</evidence>
<protein>
    <recommendedName>
        <fullName evidence="4">Transmembrane protein</fullName>
    </recommendedName>
</protein>
<evidence type="ECO:0008006" key="4">
    <source>
        <dbReference type="Google" id="ProtNLM"/>
    </source>
</evidence>
<feature type="transmembrane region" description="Helical" evidence="1">
    <location>
        <begin position="29"/>
        <end position="46"/>
    </location>
</feature>
<organism evidence="2 3">
    <name type="scientific">Ralstonia flaminis</name>
    <dbReference type="NCBI Taxonomy" id="3058597"/>
    <lineage>
        <taxon>Bacteria</taxon>
        <taxon>Pseudomonadati</taxon>
        <taxon>Pseudomonadota</taxon>
        <taxon>Betaproteobacteria</taxon>
        <taxon>Burkholderiales</taxon>
        <taxon>Burkholderiaceae</taxon>
        <taxon>Ralstonia</taxon>
    </lineage>
</organism>
<feature type="transmembrane region" description="Helical" evidence="1">
    <location>
        <begin position="119"/>
        <end position="146"/>
    </location>
</feature>
<sequence length="159" mass="17590">MQVELPRLVSQLHTPALIRERFNKLVRNMLGMAVLFFFLVLAAWIINREWLRLTYTPAINALFMMSFVLPLRAITLSIGTVITALGKYRVSVYVNIVEVIITGAFAYPLAKYFAVDGVVLLFVAGAVVSLLLHLGALKLSGLLVLLGYQRSSGRADASH</sequence>
<keyword evidence="1" id="KW-0472">Membrane</keyword>
<evidence type="ECO:0000256" key="1">
    <source>
        <dbReference type="SAM" id="Phobius"/>
    </source>
</evidence>
<keyword evidence="1" id="KW-0812">Transmembrane</keyword>
<proteinExistence type="predicted"/>
<accession>A0ABN9JGN6</accession>
<keyword evidence="1" id="KW-1133">Transmembrane helix</keyword>